<feature type="region of interest" description="Disordered" evidence="1">
    <location>
        <begin position="246"/>
        <end position="265"/>
    </location>
</feature>
<dbReference type="AlphaFoldDB" id="Q69TF7"/>
<proteinExistence type="predicted"/>
<sequence>MAAAGLAAAATPGSGAGGPKGGAGRISVGVELGAREKASIDGACRRRGWRWRWQRARRRLRWSLRGDDVVLGGNGSGLPQICASWPDLEGGWWWWSATAADLRQLATAVGDDSDGGGRGSWQRRCRLTTPMEDLAATWQTATAKRPLAVAAVRGGGGWRRWQRRQQLTCGGCDCGGAGDVGGCGSLVAASGGARRLAEGVGDGYIWPARHCLVEGQRPAWRREAQPMAAEADSAREARAAEMEAGLAREARPMEEGRIGARGASGGGGRLGARGVAGGGGGDLGVRRSCCGGRSRLAVAGPVLAFS</sequence>
<evidence type="ECO:0000313" key="2">
    <source>
        <dbReference type="EMBL" id="BAD35850.1"/>
    </source>
</evidence>
<feature type="compositionally biased region" description="Low complexity" evidence="1">
    <location>
        <begin position="1"/>
        <end position="13"/>
    </location>
</feature>
<protein>
    <submittedName>
        <fullName evidence="2">Subtilase-like</fullName>
    </submittedName>
</protein>
<reference evidence="3" key="1">
    <citation type="journal article" date="2005" name="Nature">
        <title>The map-based sequence of the rice genome.</title>
        <authorList>
            <consortium name="International rice genome sequencing project (IRGSP)"/>
            <person name="Matsumoto T."/>
            <person name="Wu J."/>
            <person name="Kanamori H."/>
            <person name="Katayose Y."/>
            <person name="Fujisawa M."/>
            <person name="Namiki N."/>
            <person name="Mizuno H."/>
            <person name="Yamamoto K."/>
            <person name="Antonio B.A."/>
            <person name="Baba T."/>
            <person name="Sakata K."/>
            <person name="Nagamura Y."/>
            <person name="Aoki H."/>
            <person name="Arikawa K."/>
            <person name="Arita K."/>
            <person name="Bito T."/>
            <person name="Chiden Y."/>
            <person name="Fujitsuka N."/>
            <person name="Fukunaka R."/>
            <person name="Hamada M."/>
            <person name="Harada C."/>
            <person name="Hayashi A."/>
            <person name="Hijishita S."/>
            <person name="Honda M."/>
            <person name="Hosokawa S."/>
            <person name="Ichikawa Y."/>
            <person name="Idonuma A."/>
            <person name="Iijima M."/>
            <person name="Ikeda M."/>
            <person name="Ikeno M."/>
            <person name="Ito K."/>
            <person name="Ito S."/>
            <person name="Ito T."/>
            <person name="Ito Y."/>
            <person name="Ito Y."/>
            <person name="Iwabuchi A."/>
            <person name="Kamiya K."/>
            <person name="Karasawa W."/>
            <person name="Kurita K."/>
            <person name="Katagiri S."/>
            <person name="Kikuta A."/>
            <person name="Kobayashi H."/>
            <person name="Kobayashi N."/>
            <person name="Machita K."/>
            <person name="Maehara T."/>
            <person name="Masukawa M."/>
            <person name="Mizubayashi T."/>
            <person name="Mukai Y."/>
            <person name="Nagasaki H."/>
            <person name="Nagata Y."/>
            <person name="Naito S."/>
            <person name="Nakashima M."/>
            <person name="Nakama Y."/>
            <person name="Nakamichi Y."/>
            <person name="Nakamura M."/>
            <person name="Meguro A."/>
            <person name="Negishi M."/>
            <person name="Ohta I."/>
            <person name="Ohta T."/>
            <person name="Okamoto M."/>
            <person name="Ono N."/>
            <person name="Saji S."/>
            <person name="Sakaguchi M."/>
            <person name="Sakai K."/>
            <person name="Shibata M."/>
            <person name="Shimokawa T."/>
            <person name="Song J."/>
            <person name="Takazaki Y."/>
            <person name="Terasawa K."/>
            <person name="Tsugane M."/>
            <person name="Tsuji K."/>
            <person name="Ueda S."/>
            <person name="Waki K."/>
            <person name="Yamagata H."/>
            <person name="Yamamoto M."/>
            <person name="Yamamoto S."/>
            <person name="Yamane H."/>
            <person name="Yoshiki S."/>
            <person name="Yoshihara R."/>
            <person name="Yukawa K."/>
            <person name="Zhong H."/>
            <person name="Yano M."/>
            <person name="Yuan Q."/>
            <person name="Ouyang S."/>
            <person name="Liu J."/>
            <person name="Jones K.M."/>
            <person name="Gansberger K."/>
            <person name="Moffat K."/>
            <person name="Hill J."/>
            <person name="Bera J."/>
            <person name="Fadrosh D."/>
            <person name="Jin S."/>
            <person name="Johri S."/>
            <person name="Kim M."/>
            <person name="Overton L."/>
            <person name="Reardon M."/>
            <person name="Tsitrin T."/>
            <person name="Vuong H."/>
            <person name="Weaver B."/>
            <person name="Ciecko A."/>
            <person name="Tallon L."/>
            <person name="Jackson J."/>
            <person name="Pai G."/>
            <person name="Aken S.V."/>
            <person name="Utterback T."/>
            <person name="Reidmuller S."/>
            <person name="Feldblyum T."/>
            <person name="Hsiao J."/>
            <person name="Zismann V."/>
            <person name="Iobst S."/>
            <person name="de Vazeille A.R."/>
            <person name="Buell C.R."/>
            <person name="Ying K."/>
            <person name="Li Y."/>
            <person name="Lu T."/>
            <person name="Huang Y."/>
            <person name="Zhao Q."/>
            <person name="Feng Q."/>
            <person name="Zhang L."/>
            <person name="Zhu J."/>
            <person name="Weng Q."/>
            <person name="Mu J."/>
            <person name="Lu Y."/>
            <person name="Fan D."/>
            <person name="Liu Y."/>
            <person name="Guan J."/>
            <person name="Zhang Y."/>
            <person name="Yu S."/>
            <person name="Liu X."/>
            <person name="Zhang Y."/>
            <person name="Hong G."/>
            <person name="Han B."/>
            <person name="Choisne N."/>
            <person name="Demange N."/>
            <person name="Orjeda G."/>
            <person name="Samain S."/>
            <person name="Cattolico L."/>
            <person name="Pelletier E."/>
            <person name="Couloux A."/>
            <person name="Segurens B."/>
            <person name="Wincker P."/>
            <person name="D'Hont A."/>
            <person name="Scarpelli C."/>
            <person name="Weissenbach J."/>
            <person name="Salanoubat M."/>
            <person name="Quetier F."/>
            <person name="Yu Y."/>
            <person name="Kim H.R."/>
            <person name="Rambo T."/>
            <person name="Currie J."/>
            <person name="Collura K."/>
            <person name="Luo M."/>
            <person name="Yang T."/>
            <person name="Ammiraju J.S.S."/>
            <person name="Engler F."/>
            <person name="Soderlund C."/>
            <person name="Wing R.A."/>
            <person name="Palmer L.E."/>
            <person name="de la Bastide M."/>
            <person name="Spiegel L."/>
            <person name="Nascimento L."/>
            <person name="Zutavern T."/>
            <person name="O'Shaughnessy A."/>
            <person name="Dike S."/>
            <person name="Dedhia N."/>
            <person name="Preston R."/>
            <person name="Balija V."/>
            <person name="McCombie W.R."/>
            <person name="Chow T."/>
            <person name="Chen H."/>
            <person name="Chung M."/>
            <person name="Chen C."/>
            <person name="Shaw J."/>
            <person name="Wu H."/>
            <person name="Hsiao K."/>
            <person name="Chao Y."/>
            <person name="Chu M."/>
            <person name="Cheng C."/>
            <person name="Hour A."/>
            <person name="Lee P."/>
            <person name="Lin S."/>
            <person name="Lin Y."/>
            <person name="Liou J."/>
            <person name="Liu S."/>
            <person name="Hsing Y."/>
            <person name="Raghuvanshi S."/>
            <person name="Mohanty A."/>
            <person name="Bharti A.K."/>
            <person name="Gaur A."/>
            <person name="Gupta V."/>
            <person name="Kumar D."/>
            <person name="Ravi V."/>
            <person name="Vij S."/>
            <person name="Kapur A."/>
            <person name="Khurana P."/>
            <person name="Khurana P."/>
            <person name="Khurana J.P."/>
            <person name="Tyagi A.K."/>
            <person name="Gaikwad K."/>
            <person name="Singh A."/>
            <person name="Dalal V."/>
            <person name="Srivastava S."/>
            <person name="Dixit A."/>
            <person name="Pal A.K."/>
            <person name="Ghazi I.A."/>
            <person name="Yadav M."/>
            <person name="Pandit A."/>
            <person name="Bhargava A."/>
            <person name="Sureshbabu K."/>
            <person name="Batra K."/>
            <person name="Sharma T.R."/>
            <person name="Mohapatra T."/>
            <person name="Singh N.K."/>
            <person name="Messing J."/>
            <person name="Nelson A.B."/>
            <person name="Fuks G."/>
            <person name="Kavchok S."/>
            <person name="Keizer G."/>
            <person name="Linton E."/>
            <person name="Llaca V."/>
            <person name="Song R."/>
            <person name="Tanyolac B."/>
            <person name="Young S."/>
            <person name="Ho-Il K."/>
            <person name="Hahn J.H."/>
            <person name="Sangsakoo G."/>
            <person name="Vanavichit A."/>
            <person name="de Mattos Luiz.A.T."/>
            <person name="Zimmer P.D."/>
            <person name="Malone G."/>
            <person name="Dellagostin O."/>
            <person name="de Oliveira A.C."/>
            <person name="Bevan M."/>
            <person name="Bancroft I."/>
            <person name="Minx P."/>
            <person name="Cordum H."/>
            <person name="Wilson R."/>
            <person name="Cheng Z."/>
            <person name="Jin W."/>
            <person name="Jiang J."/>
            <person name="Leong S.A."/>
            <person name="Iwama H."/>
            <person name="Gojobori T."/>
            <person name="Itoh T."/>
            <person name="Niimura Y."/>
            <person name="Fujii Y."/>
            <person name="Habara T."/>
            <person name="Sakai H."/>
            <person name="Sato Y."/>
            <person name="Wilson G."/>
            <person name="Kumar K."/>
            <person name="McCouch S."/>
            <person name="Juretic N."/>
            <person name="Hoen D."/>
            <person name="Wright S."/>
            <person name="Bruskiewich R."/>
            <person name="Bureau T."/>
            <person name="Miyao A."/>
            <person name="Hirochika H."/>
            <person name="Nishikawa T."/>
            <person name="Kadowaki K."/>
            <person name="Sugiura M."/>
            <person name="Burr B."/>
            <person name="Sasaki T."/>
        </authorList>
    </citation>
    <scope>NUCLEOTIDE SEQUENCE [LARGE SCALE GENOMIC DNA]</scope>
    <source>
        <strain evidence="3">cv. Nipponbare</strain>
    </source>
</reference>
<feature type="region of interest" description="Disordered" evidence="1">
    <location>
        <begin position="1"/>
        <end position="22"/>
    </location>
</feature>
<dbReference type="Proteomes" id="UP000000763">
    <property type="component" value="Chromosome 6"/>
</dbReference>
<organism evidence="2 3">
    <name type="scientific">Oryza sativa subsp. japonica</name>
    <name type="common">Rice</name>
    <dbReference type="NCBI Taxonomy" id="39947"/>
    <lineage>
        <taxon>Eukaryota</taxon>
        <taxon>Viridiplantae</taxon>
        <taxon>Streptophyta</taxon>
        <taxon>Embryophyta</taxon>
        <taxon>Tracheophyta</taxon>
        <taxon>Spermatophyta</taxon>
        <taxon>Magnoliopsida</taxon>
        <taxon>Liliopsida</taxon>
        <taxon>Poales</taxon>
        <taxon>Poaceae</taxon>
        <taxon>BOP clade</taxon>
        <taxon>Oryzoideae</taxon>
        <taxon>Oryzeae</taxon>
        <taxon>Oryzinae</taxon>
        <taxon>Oryza</taxon>
        <taxon>Oryza sativa</taxon>
    </lineage>
</organism>
<dbReference type="EMBL" id="AP004754">
    <property type="protein sequence ID" value="BAD35850.1"/>
    <property type="molecule type" value="Genomic_DNA"/>
</dbReference>
<evidence type="ECO:0000256" key="1">
    <source>
        <dbReference type="SAM" id="MobiDB-lite"/>
    </source>
</evidence>
<name>Q69TF7_ORYSJ</name>
<reference evidence="3" key="2">
    <citation type="journal article" date="2008" name="Nucleic Acids Res.">
        <title>The rice annotation project database (RAP-DB): 2008 update.</title>
        <authorList>
            <consortium name="The rice annotation project (RAP)"/>
        </authorList>
    </citation>
    <scope>GENOME REANNOTATION</scope>
    <source>
        <strain evidence="3">cv. Nipponbare</strain>
    </source>
</reference>
<feature type="compositionally biased region" description="Basic and acidic residues" evidence="1">
    <location>
        <begin position="246"/>
        <end position="258"/>
    </location>
</feature>
<accession>Q69TF7</accession>
<evidence type="ECO:0000313" key="3">
    <source>
        <dbReference type="Proteomes" id="UP000000763"/>
    </source>
</evidence>
<gene>
    <name evidence="2" type="primary">P0529B09.7</name>
</gene>